<protein>
    <recommendedName>
        <fullName evidence="2">Oxidoreductase-like domain-containing protein</fullName>
    </recommendedName>
</protein>
<dbReference type="Pfam" id="PF09791">
    <property type="entry name" value="Oxidored-like"/>
    <property type="match status" value="1"/>
</dbReference>
<evidence type="ECO:0000259" key="2">
    <source>
        <dbReference type="Pfam" id="PF09791"/>
    </source>
</evidence>
<comment type="caution">
    <text evidence="3">The sequence shown here is derived from an EMBL/GenBank/DDBJ whole genome shotgun (WGS) entry which is preliminary data.</text>
</comment>
<dbReference type="InterPro" id="IPR019180">
    <property type="entry name" value="Oxidoreductase-like_N"/>
</dbReference>
<dbReference type="PANTHER" id="PTHR21193:SF3">
    <property type="entry name" value="OXIDOREDUCTASE-LIKE DOMAIN-CONTAINING PROTEIN 1"/>
    <property type="match status" value="1"/>
</dbReference>
<dbReference type="PANTHER" id="PTHR21193">
    <property type="entry name" value="OXIDOREDUCTASE-LIKE DOMAIN-CONTAINING PROTEIN 1"/>
    <property type="match status" value="1"/>
</dbReference>
<feature type="compositionally biased region" description="Basic and acidic residues" evidence="1">
    <location>
        <begin position="109"/>
        <end position="121"/>
    </location>
</feature>
<feature type="compositionally biased region" description="Basic and acidic residues" evidence="1">
    <location>
        <begin position="142"/>
        <end position="153"/>
    </location>
</feature>
<reference evidence="3 4" key="1">
    <citation type="journal article" date="2023" name="Sci. Data">
        <title>Genome assembly of the Korean intertidal mud-creeper Batillaria attramentaria.</title>
        <authorList>
            <person name="Patra A.K."/>
            <person name="Ho P.T."/>
            <person name="Jun S."/>
            <person name="Lee S.J."/>
            <person name="Kim Y."/>
            <person name="Won Y.J."/>
        </authorList>
    </citation>
    <scope>NUCLEOTIDE SEQUENCE [LARGE SCALE GENOMIC DNA]</scope>
    <source>
        <strain evidence="3">Wonlab-2016</strain>
    </source>
</reference>
<evidence type="ECO:0000313" key="3">
    <source>
        <dbReference type="EMBL" id="KAK7507876.1"/>
    </source>
</evidence>
<evidence type="ECO:0000313" key="4">
    <source>
        <dbReference type="Proteomes" id="UP001519460"/>
    </source>
</evidence>
<dbReference type="EMBL" id="JACVVK020000003">
    <property type="protein sequence ID" value="KAK7507876.1"/>
    <property type="molecule type" value="Genomic_DNA"/>
</dbReference>
<keyword evidence="4" id="KW-1185">Reference proteome</keyword>
<proteinExistence type="predicted"/>
<feature type="domain" description="Oxidoreductase-like" evidence="2">
    <location>
        <begin position="184"/>
        <end position="218"/>
    </location>
</feature>
<sequence>MRFLLVLQMTVQVCEQTMLPLRTLVVSLQKGRTYIQPSFHGHTQSRSVIETEHNLRGTERHPPYRAASQVGLFHTYSWCLKDTARNGDKSASSQQQTISEQPETCDTVQSKKTDKEAESDSLKVMITSSPSALKSVRVTPGKGHDCDKSKNNDIEEASDPSLEVMASASPTALRSAKVVPGKGPPPEPPVDCCMSGCANCVWILYAEELKDYYSDGGEAARQALEQIENPSLKAFLKLELGL</sequence>
<dbReference type="InterPro" id="IPR039251">
    <property type="entry name" value="OXLD1"/>
</dbReference>
<name>A0ABD0M914_9CAEN</name>
<feature type="compositionally biased region" description="Polar residues" evidence="1">
    <location>
        <begin position="89"/>
        <end position="108"/>
    </location>
</feature>
<dbReference type="Proteomes" id="UP001519460">
    <property type="component" value="Unassembled WGS sequence"/>
</dbReference>
<organism evidence="3 4">
    <name type="scientific">Batillaria attramentaria</name>
    <dbReference type="NCBI Taxonomy" id="370345"/>
    <lineage>
        <taxon>Eukaryota</taxon>
        <taxon>Metazoa</taxon>
        <taxon>Spiralia</taxon>
        <taxon>Lophotrochozoa</taxon>
        <taxon>Mollusca</taxon>
        <taxon>Gastropoda</taxon>
        <taxon>Caenogastropoda</taxon>
        <taxon>Sorbeoconcha</taxon>
        <taxon>Cerithioidea</taxon>
        <taxon>Batillariidae</taxon>
        <taxon>Batillaria</taxon>
    </lineage>
</organism>
<feature type="region of interest" description="Disordered" evidence="1">
    <location>
        <begin position="85"/>
        <end position="161"/>
    </location>
</feature>
<accession>A0ABD0M914</accession>
<evidence type="ECO:0000256" key="1">
    <source>
        <dbReference type="SAM" id="MobiDB-lite"/>
    </source>
</evidence>
<dbReference type="AlphaFoldDB" id="A0ABD0M914"/>
<gene>
    <name evidence="3" type="ORF">BaRGS_00000841</name>
</gene>